<name>A0A8H5CDN2_9AGAR</name>
<dbReference type="EMBL" id="JAACJK010000007">
    <property type="protein sequence ID" value="KAF5339588.1"/>
    <property type="molecule type" value="Genomic_DNA"/>
</dbReference>
<keyword evidence="1" id="KW-0732">Signal</keyword>
<evidence type="ECO:0000256" key="1">
    <source>
        <dbReference type="SAM" id="SignalP"/>
    </source>
</evidence>
<keyword evidence="3" id="KW-1185">Reference proteome</keyword>
<proteinExistence type="predicted"/>
<feature type="chain" id="PRO_5034620827" evidence="1">
    <location>
        <begin position="30"/>
        <end position="191"/>
    </location>
</feature>
<sequence>MHMRGPGISISQLLLCLFVFLTSFQSLHAVPLPARPGLVASIRKSVKRSANLVKAPKAPPVSPSTSAPRPEVFLVGQFAGVRVKSYETSSKVDTIHPGIVVAGPNANREYWVVMMSSNLPGNPPQKPISNYQSGTGLAGSVSLVPILVPWSKMKIWRQRGSGNGAVQPALSPAKVTELLTDIRNAAGSSRG</sequence>
<comment type="caution">
    <text evidence="2">The sequence shown here is derived from an EMBL/GenBank/DDBJ whole genome shotgun (WGS) entry which is preliminary data.</text>
</comment>
<accession>A0A8H5CDN2</accession>
<dbReference type="AlphaFoldDB" id="A0A8H5CDN2"/>
<evidence type="ECO:0000313" key="2">
    <source>
        <dbReference type="EMBL" id="KAF5339588.1"/>
    </source>
</evidence>
<dbReference type="Proteomes" id="UP000541558">
    <property type="component" value="Unassembled WGS sequence"/>
</dbReference>
<organism evidence="2 3">
    <name type="scientific">Ephemerocybe angulata</name>
    <dbReference type="NCBI Taxonomy" id="980116"/>
    <lineage>
        <taxon>Eukaryota</taxon>
        <taxon>Fungi</taxon>
        <taxon>Dikarya</taxon>
        <taxon>Basidiomycota</taxon>
        <taxon>Agaricomycotina</taxon>
        <taxon>Agaricomycetes</taxon>
        <taxon>Agaricomycetidae</taxon>
        <taxon>Agaricales</taxon>
        <taxon>Agaricineae</taxon>
        <taxon>Psathyrellaceae</taxon>
        <taxon>Ephemerocybe</taxon>
    </lineage>
</organism>
<reference evidence="2 3" key="1">
    <citation type="journal article" date="2020" name="ISME J.">
        <title>Uncovering the hidden diversity of litter-decomposition mechanisms in mushroom-forming fungi.</title>
        <authorList>
            <person name="Floudas D."/>
            <person name="Bentzer J."/>
            <person name="Ahren D."/>
            <person name="Johansson T."/>
            <person name="Persson P."/>
            <person name="Tunlid A."/>
        </authorList>
    </citation>
    <scope>NUCLEOTIDE SEQUENCE [LARGE SCALE GENOMIC DNA]</scope>
    <source>
        <strain evidence="2 3">CBS 175.51</strain>
    </source>
</reference>
<gene>
    <name evidence="2" type="ORF">D9611_011416</name>
</gene>
<dbReference type="OrthoDB" id="3045303at2759"/>
<protein>
    <submittedName>
        <fullName evidence="2">Uncharacterized protein</fullName>
    </submittedName>
</protein>
<feature type="signal peptide" evidence="1">
    <location>
        <begin position="1"/>
        <end position="29"/>
    </location>
</feature>
<evidence type="ECO:0000313" key="3">
    <source>
        <dbReference type="Proteomes" id="UP000541558"/>
    </source>
</evidence>